<keyword evidence="1 2" id="KW-0175">Coiled coil</keyword>
<feature type="coiled-coil region" evidence="2">
    <location>
        <begin position="158"/>
        <end position="261"/>
    </location>
</feature>
<reference evidence="4 5" key="1">
    <citation type="submission" date="2021-02" db="EMBL/GenBank/DDBJ databases">
        <title>Variation within the Batrachochytrium salamandrivorans European outbreak.</title>
        <authorList>
            <person name="Kelly M."/>
            <person name="Pasmans F."/>
            <person name="Shea T.P."/>
            <person name="Munoz J.F."/>
            <person name="Carranza S."/>
            <person name="Cuomo C.A."/>
            <person name="Martel A."/>
        </authorList>
    </citation>
    <scope>NUCLEOTIDE SEQUENCE [LARGE SCALE GENOMIC DNA]</scope>
    <source>
        <strain evidence="4 5">AMFP18/2</strain>
    </source>
</reference>
<feature type="coiled-coil region" evidence="2">
    <location>
        <begin position="305"/>
        <end position="580"/>
    </location>
</feature>
<feature type="region of interest" description="Disordered" evidence="3">
    <location>
        <begin position="1"/>
        <end position="36"/>
    </location>
</feature>
<evidence type="ECO:0000256" key="2">
    <source>
        <dbReference type="SAM" id="Coils"/>
    </source>
</evidence>
<proteinExistence type="predicted"/>
<evidence type="ECO:0000256" key="3">
    <source>
        <dbReference type="SAM" id="MobiDB-lite"/>
    </source>
</evidence>
<sequence length="1044" mass="121588">MSQSRLSTKDKQSSRHGRHSDTSHHGSASSISQGNPDINADTLFKMSKKIAQLTKVIYYLNTKNEDHSVEMQNLVDSYEAEITEVIEEGTGVINDIRLKWIECDLKVKSQDDMITTYLETVKAQKEELKLIRESETKLRADLVSAESTRPNSSSDADANTAEVRLKEADKINQELEAKILDVTSNYEQKIRATILKWSTEVEDLKGENSKKLRSINEEKQKSDDFLRGIIETAKIKENSDSDKHLSDIQHLKQLLENQEKESNKKFLMLDTELRLEIDREHRLVMSQDAIVNELQSKVVKKDSCIHELENDVRNLKTSLDDTNQMMLSALSEKEEQIERNKSLDQRANNLDILLSEATMKLNSQEKQIKEKETAFLEAQVYLKEKAEEILNISNSLKEANNNIQTSTEKILNLEEIIQNLNVDIAQRDARFEKTQEELSVLEKKRVNDIEEALCNLTLTLKKEKEEEIHILVSRMEKEKNDIFEQHTALIEMQREFDVRRKQEYDQFEQDKASMNSKLKNIENALTSTESDLKTVTFKFDLQSKEMLRCEATIQSMELTLQNLEVEKSNLLQKLIHVDRQARSEMAERFQKEKCDLETLWHDQHHIDTQNFKDILTRQHAQELEIAVHKLKVYYMDEADVIKMANKEKIEGFLAEMSEKENEITQQRQKIKDLEEKIEFFRQENIKDLERATADGIDQIEKTNQKWREEIVLKETQFQMELTLSISNQEKRHGLIVEELDTSHKKQLDDLRSFHTSSAIASKKEADVQRQLEIAHMKTIQADQTASLILEQTQKISKLELELGIEKKMELDRISEEYNAIIAERDSSLQLLLLDISKKQEKIDSLFSHSENLESKLMELHNSLTDTVSHMEKQDIENKRVLEDNRNMFDAHLKNEIELVKTEHLREMQLMLQNFEKAKSFLKKQIFTQATQLQEAETKYINREPRDVDVLTISDLKKNIDEHKSKIASQLVELDHFRREMNNREENFNRIFNKSPIVGVIQPMKPPSKKFKSKPELFKSNHKLPPLALASRNRSSSTDLTAACV</sequence>
<protein>
    <recommendedName>
        <fullName evidence="6">Protein FAM184A/B N-terminal domain-containing protein</fullName>
    </recommendedName>
</protein>
<dbReference type="Proteomes" id="UP001648503">
    <property type="component" value="Unassembled WGS sequence"/>
</dbReference>
<keyword evidence="5" id="KW-1185">Reference proteome</keyword>
<dbReference type="PANTHER" id="PTHR18870">
    <property type="entry name" value="PROTEIN TAG-278-RELATED"/>
    <property type="match status" value="1"/>
</dbReference>
<evidence type="ECO:0000313" key="4">
    <source>
        <dbReference type="EMBL" id="KAH6592821.1"/>
    </source>
</evidence>
<feature type="compositionally biased region" description="Basic and acidic residues" evidence="3">
    <location>
        <begin position="7"/>
        <end position="24"/>
    </location>
</feature>
<dbReference type="PANTHER" id="PTHR18870:SF9">
    <property type="entry name" value="PROTEIN TAG-278-RELATED"/>
    <property type="match status" value="1"/>
</dbReference>
<name>A0ABQ8F767_9FUNG</name>
<evidence type="ECO:0008006" key="6">
    <source>
        <dbReference type="Google" id="ProtNLM"/>
    </source>
</evidence>
<dbReference type="EMBL" id="JAFCIX010000371">
    <property type="protein sequence ID" value="KAH6592821.1"/>
    <property type="molecule type" value="Genomic_DNA"/>
</dbReference>
<evidence type="ECO:0000256" key="1">
    <source>
        <dbReference type="ARBA" id="ARBA00023054"/>
    </source>
</evidence>
<gene>
    <name evidence="4" type="ORF">BASA50_007872</name>
</gene>
<feature type="compositionally biased region" description="Polar residues" evidence="3">
    <location>
        <begin position="25"/>
        <end position="36"/>
    </location>
</feature>
<evidence type="ECO:0000313" key="5">
    <source>
        <dbReference type="Proteomes" id="UP001648503"/>
    </source>
</evidence>
<accession>A0ABQ8F767</accession>
<feature type="coiled-coil region" evidence="2">
    <location>
        <begin position="649"/>
        <end position="716"/>
    </location>
</feature>
<organism evidence="4 5">
    <name type="scientific">Batrachochytrium salamandrivorans</name>
    <dbReference type="NCBI Taxonomy" id="1357716"/>
    <lineage>
        <taxon>Eukaryota</taxon>
        <taxon>Fungi</taxon>
        <taxon>Fungi incertae sedis</taxon>
        <taxon>Chytridiomycota</taxon>
        <taxon>Chytridiomycota incertae sedis</taxon>
        <taxon>Chytridiomycetes</taxon>
        <taxon>Rhizophydiales</taxon>
        <taxon>Rhizophydiales incertae sedis</taxon>
        <taxon>Batrachochytrium</taxon>
    </lineage>
</organism>
<comment type="caution">
    <text evidence="4">The sequence shown here is derived from an EMBL/GenBank/DDBJ whole genome shotgun (WGS) entry which is preliminary data.</text>
</comment>